<evidence type="ECO:0000313" key="3">
    <source>
        <dbReference type="Proteomes" id="UP000050331"/>
    </source>
</evidence>
<sequence length="83" mass="9448">MGIELFILLAVLFIAAIAGTFIAFKQEENKMKKYEEEGDTVEDQLRRSHEYESSSLKSNVPLQLIIYTVTIVASLIVFAVYLF</sequence>
<keyword evidence="1" id="KW-0812">Transmembrane</keyword>
<reference evidence="2 3" key="1">
    <citation type="submission" date="2016-01" db="EMBL/GenBank/DDBJ databases">
        <title>Complete genome sequence of strain Lentibacillus amyloliquefaciens LAM0015T isolated from saline sediment.</title>
        <authorList>
            <person name="Wang J.-L."/>
            <person name="He M.-X."/>
        </authorList>
    </citation>
    <scope>NUCLEOTIDE SEQUENCE [LARGE SCALE GENOMIC DNA]</scope>
    <source>
        <strain evidence="2 3">LAM0015</strain>
    </source>
</reference>
<dbReference type="KEGG" id="lao:AOX59_00925"/>
<accession>A0A0U4FN82</accession>
<feature type="transmembrane region" description="Helical" evidence="1">
    <location>
        <begin position="6"/>
        <end position="24"/>
    </location>
</feature>
<evidence type="ECO:0000256" key="1">
    <source>
        <dbReference type="SAM" id="Phobius"/>
    </source>
</evidence>
<organism evidence="2 3">
    <name type="scientific">Lentibacillus amyloliquefaciens</name>
    <dbReference type="NCBI Taxonomy" id="1472767"/>
    <lineage>
        <taxon>Bacteria</taxon>
        <taxon>Bacillati</taxon>
        <taxon>Bacillota</taxon>
        <taxon>Bacilli</taxon>
        <taxon>Bacillales</taxon>
        <taxon>Bacillaceae</taxon>
        <taxon>Lentibacillus</taxon>
    </lineage>
</organism>
<dbReference type="Proteomes" id="UP000050331">
    <property type="component" value="Chromosome"/>
</dbReference>
<dbReference type="AlphaFoldDB" id="A0A0U4FN82"/>
<dbReference type="OrthoDB" id="2706947at2"/>
<gene>
    <name evidence="2" type="ORF">AOX59_00925</name>
</gene>
<feature type="transmembrane region" description="Helical" evidence="1">
    <location>
        <begin position="64"/>
        <end position="82"/>
    </location>
</feature>
<evidence type="ECO:0000313" key="2">
    <source>
        <dbReference type="EMBL" id="ALX47285.1"/>
    </source>
</evidence>
<dbReference type="RefSeq" id="WP_068440521.1">
    <property type="nucleotide sequence ID" value="NZ_CP013862.1"/>
</dbReference>
<name>A0A0U4FN82_9BACI</name>
<keyword evidence="1" id="KW-0472">Membrane</keyword>
<keyword evidence="3" id="KW-1185">Reference proteome</keyword>
<proteinExistence type="predicted"/>
<dbReference type="EMBL" id="CP013862">
    <property type="protein sequence ID" value="ALX47285.1"/>
    <property type="molecule type" value="Genomic_DNA"/>
</dbReference>
<keyword evidence="1" id="KW-1133">Transmembrane helix</keyword>
<protein>
    <submittedName>
        <fullName evidence="2">Uncharacterized protein</fullName>
    </submittedName>
</protein>